<evidence type="ECO:0000313" key="4">
    <source>
        <dbReference type="Proteomes" id="UP000317835"/>
    </source>
</evidence>
<dbReference type="InterPro" id="IPR050570">
    <property type="entry name" value="Cell_wall_metabolism_enzyme"/>
</dbReference>
<dbReference type="Proteomes" id="UP000317835">
    <property type="component" value="Chromosome"/>
</dbReference>
<feature type="signal peptide" evidence="1">
    <location>
        <begin position="1"/>
        <end position="23"/>
    </location>
</feature>
<dbReference type="InterPro" id="IPR000601">
    <property type="entry name" value="PKD_dom"/>
</dbReference>
<keyword evidence="1" id="KW-0732">Signal</keyword>
<gene>
    <name evidence="3" type="ORF">ElP_36190</name>
</gene>
<evidence type="ECO:0000313" key="3">
    <source>
        <dbReference type="EMBL" id="QDV35714.1"/>
    </source>
</evidence>
<dbReference type="SUPFAM" id="SSF51261">
    <property type="entry name" value="Duplicated hybrid motif"/>
    <property type="match status" value="1"/>
</dbReference>
<evidence type="ECO:0000256" key="1">
    <source>
        <dbReference type="SAM" id="SignalP"/>
    </source>
</evidence>
<sequence precursor="true">MATRIPALFPAIFLGLMIGSAAARDASGTDDPAPEMDPASAGAIVIRDQPGWPVVFEMGLGDTYNLWWPSGDGPVERTVRLVSVAEHWETDLWIEDNDRRETLRMAEVVVEVDGVRATLLARPHQMPVVVNGLRLYVEATRTWATEARIEPLAWRGGDVRLSAVAEGEPWGPEDLRFPIGEYRWRSASYNNTWLSLVPYNLLYYHRGEELGAIPGRLPVVALTGGTVVVAPPPGGDGDSNYLAIEAPSGMRVLYAHMDIETIDPALVVGTEVEAGRVLGRTGMTRDGRKSQVRDHHLHVELQYGRTNLSTYPFLVEAYLRDYDDPSLAVAGGYHFGLPGQTIRLDGSRSLARQGREIAEHTWRLHDGREVHGPVAEVRYDRPGLYSETLVVRTADGAEDRDHAQVRIYDPGRGRRMAFGWFYHAPVRGIRPGDEVTFENRLVRAGEDVRIDFGDGSEPEAIRDLARHAYRGPGRYEAVLRGTGPGEEPVEVRMEVVVEGP</sequence>
<dbReference type="InterPro" id="IPR016047">
    <property type="entry name" value="M23ase_b-sheet_dom"/>
</dbReference>
<evidence type="ECO:0000259" key="2">
    <source>
        <dbReference type="PROSITE" id="PS50093"/>
    </source>
</evidence>
<protein>
    <submittedName>
        <fullName evidence="3">Peptidase family M23</fullName>
    </submittedName>
</protein>
<feature type="domain" description="PKD" evidence="2">
    <location>
        <begin position="451"/>
        <end position="500"/>
    </location>
</feature>
<dbReference type="InterPro" id="IPR011055">
    <property type="entry name" value="Dup_hybrid_motif"/>
</dbReference>
<dbReference type="Pfam" id="PF01551">
    <property type="entry name" value="Peptidase_M23"/>
    <property type="match status" value="1"/>
</dbReference>
<dbReference type="EMBL" id="CP036426">
    <property type="protein sequence ID" value="QDV35714.1"/>
    <property type="molecule type" value="Genomic_DNA"/>
</dbReference>
<reference evidence="3 4" key="1">
    <citation type="submission" date="2019-02" db="EMBL/GenBank/DDBJ databases">
        <title>Deep-cultivation of Planctomycetes and their phenomic and genomic characterization uncovers novel biology.</title>
        <authorList>
            <person name="Wiegand S."/>
            <person name="Jogler M."/>
            <person name="Boedeker C."/>
            <person name="Pinto D."/>
            <person name="Vollmers J."/>
            <person name="Rivas-Marin E."/>
            <person name="Kohn T."/>
            <person name="Peeters S.H."/>
            <person name="Heuer A."/>
            <person name="Rast P."/>
            <person name="Oberbeckmann S."/>
            <person name="Bunk B."/>
            <person name="Jeske O."/>
            <person name="Meyerdierks A."/>
            <person name="Storesund J.E."/>
            <person name="Kallscheuer N."/>
            <person name="Luecker S."/>
            <person name="Lage O.M."/>
            <person name="Pohl T."/>
            <person name="Merkel B.J."/>
            <person name="Hornburger P."/>
            <person name="Mueller R.-W."/>
            <person name="Bruemmer F."/>
            <person name="Labrenz M."/>
            <person name="Spormann A.M."/>
            <person name="Op den Camp H."/>
            <person name="Overmann J."/>
            <person name="Amann R."/>
            <person name="Jetten M.S.M."/>
            <person name="Mascher T."/>
            <person name="Medema M.H."/>
            <person name="Devos D.P."/>
            <person name="Kaster A.-K."/>
            <person name="Ovreas L."/>
            <person name="Rohde M."/>
            <person name="Galperin M.Y."/>
            <person name="Jogler C."/>
        </authorList>
    </citation>
    <scope>NUCLEOTIDE SEQUENCE [LARGE SCALE GENOMIC DNA]</scope>
    <source>
        <strain evidence="3 4">ElP</strain>
    </source>
</reference>
<dbReference type="CDD" id="cd12797">
    <property type="entry name" value="M23_peptidase"/>
    <property type="match status" value="1"/>
</dbReference>
<dbReference type="PANTHER" id="PTHR21666:SF270">
    <property type="entry name" value="MUREIN HYDROLASE ACTIVATOR ENVC"/>
    <property type="match status" value="1"/>
</dbReference>
<dbReference type="SUPFAM" id="SSF49299">
    <property type="entry name" value="PKD domain"/>
    <property type="match status" value="1"/>
</dbReference>
<organism evidence="3 4">
    <name type="scientific">Tautonia plasticadhaerens</name>
    <dbReference type="NCBI Taxonomy" id="2527974"/>
    <lineage>
        <taxon>Bacteria</taxon>
        <taxon>Pseudomonadati</taxon>
        <taxon>Planctomycetota</taxon>
        <taxon>Planctomycetia</taxon>
        <taxon>Isosphaerales</taxon>
        <taxon>Isosphaeraceae</taxon>
        <taxon>Tautonia</taxon>
    </lineage>
</organism>
<keyword evidence="4" id="KW-1185">Reference proteome</keyword>
<dbReference type="InterPro" id="IPR013783">
    <property type="entry name" value="Ig-like_fold"/>
</dbReference>
<dbReference type="PROSITE" id="PS50093">
    <property type="entry name" value="PKD"/>
    <property type="match status" value="1"/>
</dbReference>
<accession>A0A518H4E0</accession>
<dbReference type="KEGG" id="tpla:ElP_36190"/>
<proteinExistence type="predicted"/>
<feature type="chain" id="PRO_5022196589" evidence="1">
    <location>
        <begin position="24"/>
        <end position="500"/>
    </location>
</feature>
<dbReference type="Gene3D" id="2.60.40.10">
    <property type="entry name" value="Immunoglobulins"/>
    <property type="match status" value="1"/>
</dbReference>
<name>A0A518H4E0_9BACT</name>
<dbReference type="InterPro" id="IPR035986">
    <property type="entry name" value="PKD_dom_sf"/>
</dbReference>
<dbReference type="PANTHER" id="PTHR21666">
    <property type="entry name" value="PEPTIDASE-RELATED"/>
    <property type="match status" value="1"/>
</dbReference>
<dbReference type="Pfam" id="PF18911">
    <property type="entry name" value="PKD_4"/>
    <property type="match status" value="1"/>
</dbReference>
<dbReference type="Gene3D" id="2.70.70.10">
    <property type="entry name" value="Glucose Permease (Domain IIA)"/>
    <property type="match status" value="1"/>
</dbReference>
<dbReference type="GO" id="GO:0004222">
    <property type="term" value="F:metalloendopeptidase activity"/>
    <property type="evidence" value="ECO:0007669"/>
    <property type="project" value="TreeGrafter"/>
</dbReference>
<dbReference type="AlphaFoldDB" id="A0A518H4E0"/>